<organism evidence="5 6">
    <name type="scientific">Agathobaculum faecis</name>
    <dbReference type="NCBI Taxonomy" id="2763013"/>
    <lineage>
        <taxon>Bacteria</taxon>
        <taxon>Bacillati</taxon>
        <taxon>Bacillota</taxon>
        <taxon>Clostridia</taxon>
        <taxon>Eubacteriales</taxon>
        <taxon>Butyricicoccaceae</taxon>
        <taxon>Agathobaculum</taxon>
    </lineage>
</organism>
<keyword evidence="3" id="KW-0786">Thiamine pyrophosphate</keyword>
<dbReference type="InterPro" id="IPR033248">
    <property type="entry name" value="Transketolase_C"/>
</dbReference>
<dbReference type="Pfam" id="PF02780">
    <property type="entry name" value="Transketolase_C"/>
    <property type="match status" value="1"/>
</dbReference>
<feature type="domain" description="Transketolase-like pyrimidine-binding" evidence="4">
    <location>
        <begin position="11"/>
        <end position="174"/>
    </location>
</feature>
<dbReference type="FunFam" id="3.40.50.970:FF:000129">
    <property type="entry name" value="Transketolase"/>
    <property type="match status" value="1"/>
</dbReference>
<evidence type="ECO:0000256" key="3">
    <source>
        <dbReference type="ARBA" id="ARBA00023052"/>
    </source>
</evidence>
<dbReference type="PANTHER" id="PTHR43825:SF5">
    <property type="entry name" value="HYPOTHETICAL TRANSKETOLASE FAMILY PROTEIN"/>
    <property type="match status" value="1"/>
</dbReference>
<comment type="caution">
    <text evidence="5">The sequence shown here is derived from an EMBL/GenBank/DDBJ whole genome shotgun (WGS) entry which is preliminary data.</text>
</comment>
<dbReference type="RefSeq" id="WP_054326415.1">
    <property type="nucleotide sequence ID" value="NZ_JACOPL010000006.1"/>
</dbReference>
<dbReference type="InterPro" id="IPR051157">
    <property type="entry name" value="PDH/Transketolase"/>
</dbReference>
<evidence type="ECO:0000259" key="4">
    <source>
        <dbReference type="SMART" id="SM00861"/>
    </source>
</evidence>
<dbReference type="EMBL" id="JACOPL010000006">
    <property type="protein sequence ID" value="MBC5725346.1"/>
    <property type="molecule type" value="Genomic_DNA"/>
</dbReference>
<dbReference type="SUPFAM" id="SSF52922">
    <property type="entry name" value="TK C-terminal domain-like"/>
    <property type="match status" value="1"/>
</dbReference>
<evidence type="ECO:0000256" key="2">
    <source>
        <dbReference type="ARBA" id="ARBA00007131"/>
    </source>
</evidence>
<name>A0A923LVV5_9FIRM</name>
<dbReference type="Proteomes" id="UP000606499">
    <property type="component" value="Unassembled WGS sequence"/>
</dbReference>
<dbReference type="SMART" id="SM00861">
    <property type="entry name" value="Transket_pyr"/>
    <property type="match status" value="1"/>
</dbReference>
<accession>A0A923LVV5</accession>
<dbReference type="CDD" id="cd07033">
    <property type="entry name" value="TPP_PYR_DXS_TK_like"/>
    <property type="match status" value="1"/>
</dbReference>
<dbReference type="InterPro" id="IPR029061">
    <property type="entry name" value="THDP-binding"/>
</dbReference>
<reference evidence="5" key="1">
    <citation type="submission" date="2020-08" db="EMBL/GenBank/DDBJ databases">
        <title>Genome public.</title>
        <authorList>
            <person name="Liu C."/>
            <person name="Sun Q."/>
        </authorList>
    </citation>
    <scope>NUCLEOTIDE SEQUENCE</scope>
    <source>
        <strain evidence="5">NSJ-28</strain>
    </source>
</reference>
<protein>
    <submittedName>
        <fullName evidence="5">Transketolase family protein</fullName>
    </submittedName>
</protein>
<dbReference type="AlphaFoldDB" id="A0A923LVV5"/>
<sequence>MAGSFNFGEWISARSVIGDTLDEIGKTNEKLFVCTPDVGMNLKRFREHYPNRYIDVGIAEQNCVGVAAGLALEGNIPVIMGMLPFLSMRSCEQVRTAVCYQNLPVRIIGTGGGLTSGGGSTHNAMEDIAILKSMVNMTVLSIGDPNMIRDILHLSMDYAGPMYIRLAQGKKDRQLYEPGTIEYKIGGSVTARDGKDFTILAHGEMVGEALDVAEELAKEGIDVRVIDMYSIKPFDEAAVRKAVEETGNLVVWEDHLMSGGLASTLSDFFTDNHIQPKSFRRFGIPQVYAGFGSGEELRRKYGYAAEDIAAYIRSAAK</sequence>
<dbReference type="InterPro" id="IPR005475">
    <property type="entry name" value="Transketolase-like_Pyr-bd"/>
</dbReference>
<evidence type="ECO:0000256" key="1">
    <source>
        <dbReference type="ARBA" id="ARBA00001964"/>
    </source>
</evidence>
<keyword evidence="6" id="KW-1185">Reference proteome</keyword>
<dbReference type="PANTHER" id="PTHR43825">
    <property type="entry name" value="PYRUVATE DEHYDROGENASE E1 COMPONENT"/>
    <property type="match status" value="1"/>
</dbReference>
<dbReference type="Gene3D" id="3.40.50.970">
    <property type="match status" value="1"/>
</dbReference>
<proteinExistence type="inferred from homology"/>
<evidence type="ECO:0000313" key="5">
    <source>
        <dbReference type="EMBL" id="MBC5725346.1"/>
    </source>
</evidence>
<comment type="similarity">
    <text evidence="2">Belongs to the transketolase family.</text>
</comment>
<evidence type="ECO:0000313" key="6">
    <source>
        <dbReference type="Proteomes" id="UP000606499"/>
    </source>
</evidence>
<dbReference type="SUPFAM" id="SSF52518">
    <property type="entry name" value="Thiamin diphosphate-binding fold (THDP-binding)"/>
    <property type="match status" value="1"/>
</dbReference>
<dbReference type="InterPro" id="IPR009014">
    <property type="entry name" value="Transketo_C/PFOR_II"/>
</dbReference>
<gene>
    <name evidence="5" type="ORF">H8S45_07725</name>
</gene>
<comment type="cofactor">
    <cofactor evidence="1">
        <name>thiamine diphosphate</name>
        <dbReference type="ChEBI" id="CHEBI:58937"/>
    </cofactor>
</comment>
<dbReference type="Gene3D" id="3.40.50.920">
    <property type="match status" value="1"/>
</dbReference>
<dbReference type="Pfam" id="PF02779">
    <property type="entry name" value="Transket_pyr"/>
    <property type="match status" value="1"/>
</dbReference>